<evidence type="ECO:0000313" key="2">
    <source>
        <dbReference type="Proteomes" id="UP000629963"/>
    </source>
</evidence>
<comment type="caution">
    <text evidence="1">The sequence shown here is derived from an EMBL/GenBank/DDBJ whole genome shotgun (WGS) entry which is preliminary data.</text>
</comment>
<dbReference type="Proteomes" id="UP000629963">
    <property type="component" value="Unassembled WGS sequence"/>
</dbReference>
<reference evidence="1 2" key="1">
    <citation type="submission" date="2020-08" db="EMBL/GenBank/DDBJ databases">
        <title>Description of novel Flavobacterium F-380 isolate.</title>
        <authorList>
            <person name="Saticioglu I.B."/>
            <person name="Duman M."/>
            <person name="Altun S."/>
        </authorList>
    </citation>
    <scope>NUCLEOTIDE SEQUENCE [LARGE SCALE GENOMIC DNA]</scope>
    <source>
        <strain evidence="1 2">F-380</strain>
    </source>
</reference>
<name>A0ABR7JAZ6_9FLAO</name>
<dbReference type="RefSeq" id="WP_187011051.1">
    <property type="nucleotide sequence ID" value="NZ_JACRUI010000005.1"/>
</dbReference>
<accession>A0ABR7JAZ6</accession>
<sequence>MNIKDITGQYTISGNNQDGEQNNYSGLLTLSLDNNNRIKARWVIGKDQIQEGNGFFRDNILVINFRYVGENNAVFKGVAIYRCITADILDGFWSEKHGNPLYLGTESCLRIATLNN</sequence>
<evidence type="ECO:0000313" key="1">
    <source>
        <dbReference type="EMBL" id="MBC5842558.1"/>
    </source>
</evidence>
<keyword evidence="2" id="KW-1185">Reference proteome</keyword>
<protein>
    <submittedName>
        <fullName evidence="1">Uncharacterized protein</fullName>
    </submittedName>
</protein>
<dbReference type="EMBL" id="JACRUJ010000005">
    <property type="protein sequence ID" value="MBC5842558.1"/>
    <property type="molecule type" value="Genomic_DNA"/>
</dbReference>
<gene>
    <name evidence="1" type="ORF">H8R23_14185</name>
</gene>
<proteinExistence type="predicted"/>
<organism evidence="1 2">
    <name type="scientific">Flavobacterium kayseriense</name>
    <dbReference type="NCBI Taxonomy" id="2764714"/>
    <lineage>
        <taxon>Bacteria</taxon>
        <taxon>Pseudomonadati</taxon>
        <taxon>Bacteroidota</taxon>
        <taxon>Flavobacteriia</taxon>
        <taxon>Flavobacteriales</taxon>
        <taxon>Flavobacteriaceae</taxon>
        <taxon>Flavobacterium</taxon>
    </lineage>
</organism>